<dbReference type="RefSeq" id="WP_014357366.1">
    <property type="nucleotide sequence ID" value="NC_016894.1"/>
</dbReference>
<keyword evidence="3" id="KW-0460">Magnesium</keyword>
<dbReference type="PANTHER" id="PTHR16222">
    <property type="entry name" value="ADP-RIBOSYLGLYCOHYDROLASE"/>
    <property type="match status" value="1"/>
</dbReference>
<accession>H6LI69</accession>
<reference evidence="5" key="1">
    <citation type="submission" date="2011-07" db="EMBL/GenBank/DDBJ databases">
        <title>Complete genome sequence of Acetobacterium woodii.</title>
        <authorList>
            <person name="Poehlein A."/>
            <person name="Schmidt S."/>
            <person name="Kaster A.-K."/>
            <person name="Goenrich M."/>
            <person name="Vollmers J."/>
            <person name="Thuermer A."/>
            <person name="Gottschalk G."/>
            <person name="Thauer R.K."/>
            <person name="Daniel R."/>
            <person name="Mueller V."/>
        </authorList>
    </citation>
    <scope>NUCLEOTIDE SEQUENCE [LARGE SCALE GENOMIC DNA]</scope>
    <source>
        <strain evidence="5">ATCC 29683 / DSM 1030 / JCM 2381 / KCTC 1655 / WB1</strain>
    </source>
</reference>
<dbReference type="Pfam" id="PF03747">
    <property type="entry name" value="ADP_ribosyl_GH"/>
    <property type="match status" value="1"/>
</dbReference>
<keyword evidence="5" id="KW-1185">Reference proteome</keyword>
<dbReference type="eggNOG" id="COG1397">
    <property type="taxonomic scope" value="Bacteria"/>
</dbReference>
<keyword evidence="3" id="KW-0479">Metal-binding</keyword>
<comment type="cofactor">
    <cofactor evidence="3">
        <name>Mg(2+)</name>
        <dbReference type="ChEBI" id="CHEBI:18420"/>
    </cofactor>
    <text evidence="3">Binds 2 magnesium ions per subunit.</text>
</comment>
<gene>
    <name evidence="4" type="ordered locus">Awo_c30410</name>
</gene>
<dbReference type="STRING" id="931626.Awo_c30410"/>
<protein>
    <recommendedName>
        <fullName evidence="6">ADP-ribosylglycohydrolase</fullName>
    </recommendedName>
</protein>
<keyword evidence="2" id="KW-0378">Hydrolase</keyword>
<dbReference type="PANTHER" id="PTHR16222:SF24">
    <property type="entry name" value="ADP-RIBOSYLHYDROLASE ARH3"/>
    <property type="match status" value="1"/>
</dbReference>
<dbReference type="GO" id="GO:0016787">
    <property type="term" value="F:hydrolase activity"/>
    <property type="evidence" value="ECO:0007669"/>
    <property type="project" value="UniProtKB-KW"/>
</dbReference>
<dbReference type="SUPFAM" id="SSF101478">
    <property type="entry name" value="ADP-ribosylglycohydrolase"/>
    <property type="match status" value="1"/>
</dbReference>
<evidence type="ECO:0000256" key="2">
    <source>
        <dbReference type="ARBA" id="ARBA00022801"/>
    </source>
</evidence>
<organism evidence="4 5">
    <name type="scientific">Acetobacterium woodii (strain ATCC 29683 / DSM 1030 / JCM 2381 / KCTC 1655 / WB1)</name>
    <dbReference type="NCBI Taxonomy" id="931626"/>
    <lineage>
        <taxon>Bacteria</taxon>
        <taxon>Bacillati</taxon>
        <taxon>Bacillota</taxon>
        <taxon>Clostridia</taxon>
        <taxon>Eubacteriales</taxon>
        <taxon>Eubacteriaceae</taxon>
        <taxon>Acetobacterium</taxon>
    </lineage>
</organism>
<dbReference type="EMBL" id="CP002987">
    <property type="protein sequence ID" value="AFA49769.1"/>
    <property type="molecule type" value="Genomic_DNA"/>
</dbReference>
<dbReference type="Gene3D" id="1.10.4080.10">
    <property type="entry name" value="ADP-ribosylation/Crystallin J1"/>
    <property type="match status" value="1"/>
</dbReference>
<dbReference type="OrthoDB" id="9798107at2"/>
<comment type="similarity">
    <text evidence="1">Belongs to the ADP-ribosylglycohydrolase family.</text>
</comment>
<dbReference type="GO" id="GO:0046872">
    <property type="term" value="F:metal ion binding"/>
    <property type="evidence" value="ECO:0007669"/>
    <property type="project" value="UniProtKB-KW"/>
</dbReference>
<dbReference type="InterPro" id="IPR005502">
    <property type="entry name" value="Ribosyl_crysJ1"/>
</dbReference>
<feature type="binding site" evidence="3">
    <location>
        <position position="251"/>
    </location>
    <ligand>
        <name>Mg(2+)</name>
        <dbReference type="ChEBI" id="CHEBI:18420"/>
        <label>1</label>
    </ligand>
</feature>
<dbReference type="KEGG" id="awo:Awo_c30410"/>
<dbReference type="AlphaFoldDB" id="H6LI69"/>
<dbReference type="HOGENOM" id="CLU_046767_0_0_9"/>
<evidence type="ECO:0000313" key="5">
    <source>
        <dbReference type="Proteomes" id="UP000007177"/>
    </source>
</evidence>
<evidence type="ECO:0000313" key="4">
    <source>
        <dbReference type="EMBL" id="AFA49769.1"/>
    </source>
</evidence>
<evidence type="ECO:0000256" key="3">
    <source>
        <dbReference type="PIRSR" id="PIRSR605502-1"/>
    </source>
</evidence>
<dbReference type="Proteomes" id="UP000007177">
    <property type="component" value="Chromosome"/>
</dbReference>
<sequence length="293" mass="32835">MNRLKGLLYGAFLGDGFALGPHWIYDTALIESQFGRIDSIVEPLPSTYHKTKKKGDFTHYGDQSLLILKSVSEMDGFYLEKLKNDWLTYMSNYDGYMDKASTESLELLSGQNNLGSSSDELAGFSVVIPIIAKYHRDPRLKDYLEAAIRLTHNNDQIIEMANFFTDVLLMVLQDTRPSDAIEHLAPQAGKRIHHYFKTATKNIDAPAVDFILKNGQSCHSHNAFPSSLFLILKHQDNIRDAMIDNVMAGGDSAGRGMIIGMILGAYLGYEALPKAWLNDLNHLKMIDQYAALL</sequence>
<feature type="binding site" evidence="3">
    <location>
        <position position="58"/>
    </location>
    <ligand>
        <name>Mg(2+)</name>
        <dbReference type="ChEBI" id="CHEBI:18420"/>
        <label>1</label>
    </ligand>
</feature>
<dbReference type="InterPro" id="IPR036705">
    <property type="entry name" value="Ribosyl_crysJ1_sf"/>
</dbReference>
<dbReference type="InterPro" id="IPR050792">
    <property type="entry name" value="ADP-ribosylglycohydrolase"/>
</dbReference>
<reference evidence="4 5" key="2">
    <citation type="journal article" date="2012" name="PLoS ONE">
        <title>An ancient pathway combining carbon dioxide fixation with the generation and utilization of a sodium ion gradient for ATP synthesis.</title>
        <authorList>
            <person name="Poehlein A."/>
            <person name="Schmidt S."/>
            <person name="Kaster A.K."/>
            <person name="Goenrich M."/>
            <person name="Vollmers J."/>
            <person name="Thurmer A."/>
            <person name="Bertsch J."/>
            <person name="Schuchmann K."/>
            <person name="Voigt B."/>
            <person name="Hecker M."/>
            <person name="Daniel R."/>
            <person name="Thauer R.K."/>
            <person name="Gottschalk G."/>
            <person name="Muller V."/>
        </authorList>
    </citation>
    <scope>NUCLEOTIDE SEQUENCE [LARGE SCALE GENOMIC DNA]</scope>
    <source>
        <strain evidence="5">ATCC 29683 / DSM 1030 / JCM 2381 / KCTC 1655 / WB1</strain>
    </source>
</reference>
<evidence type="ECO:0000256" key="1">
    <source>
        <dbReference type="ARBA" id="ARBA00010702"/>
    </source>
</evidence>
<name>H6LI69_ACEWD</name>
<evidence type="ECO:0008006" key="6">
    <source>
        <dbReference type="Google" id="ProtNLM"/>
    </source>
</evidence>
<proteinExistence type="inferred from homology"/>